<dbReference type="Proteomes" id="UP000703661">
    <property type="component" value="Unassembled WGS sequence"/>
</dbReference>
<sequence>MPDDEQIIGNYENLMSATEATYGDCLSVQEAEDKIRFLKLSGTIRIRVLHSPRPSTMESSSLGVVVQVWSVRTKARPPLSTGSVALTEITERCHGSRNHCIPKPSLNRQAPQPARKSAASLQAQQEPTAMELGATRCSLSSYEKERR</sequence>
<protein>
    <submittedName>
        <fullName evidence="2">Uncharacterized protein</fullName>
    </submittedName>
</protein>
<evidence type="ECO:0000256" key="1">
    <source>
        <dbReference type="SAM" id="MobiDB-lite"/>
    </source>
</evidence>
<accession>A0A9P6MU10</accession>
<organism evidence="2 3">
    <name type="scientific">Entomortierella chlamydospora</name>
    <dbReference type="NCBI Taxonomy" id="101097"/>
    <lineage>
        <taxon>Eukaryota</taxon>
        <taxon>Fungi</taxon>
        <taxon>Fungi incertae sedis</taxon>
        <taxon>Mucoromycota</taxon>
        <taxon>Mortierellomycotina</taxon>
        <taxon>Mortierellomycetes</taxon>
        <taxon>Mortierellales</taxon>
        <taxon>Mortierellaceae</taxon>
        <taxon>Entomortierella</taxon>
    </lineage>
</organism>
<evidence type="ECO:0000313" key="3">
    <source>
        <dbReference type="Proteomes" id="UP000703661"/>
    </source>
</evidence>
<dbReference type="AlphaFoldDB" id="A0A9P6MU10"/>
<name>A0A9P6MU10_9FUNG</name>
<evidence type="ECO:0000313" key="2">
    <source>
        <dbReference type="EMBL" id="KAG0012735.1"/>
    </source>
</evidence>
<keyword evidence="3" id="KW-1185">Reference proteome</keyword>
<feature type="region of interest" description="Disordered" evidence="1">
    <location>
        <begin position="96"/>
        <end position="147"/>
    </location>
</feature>
<comment type="caution">
    <text evidence="2">The sequence shown here is derived from an EMBL/GenBank/DDBJ whole genome shotgun (WGS) entry which is preliminary data.</text>
</comment>
<gene>
    <name evidence="2" type="ORF">BGZ80_011553</name>
</gene>
<reference evidence="2" key="1">
    <citation type="journal article" date="2020" name="Fungal Divers.">
        <title>Resolving the Mortierellaceae phylogeny through synthesis of multi-gene phylogenetics and phylogenomics.</title>
        <authorList>
            <person name="Vandepol N."/>
            <person name="Liber J."/>
            <person name="Desiro A."/>
            <person name="Na H."/>
            <person name="Kennedy M."/>
            <person name="Barry K."/>
            <person name="Grigoriev I.V."/>
            <person name="Miller A.N."/>
            <person name="O'Donnell K."/>
            <person name="Stajich J.E."/>
            <person name="Bonito G."/>
        </authorList>
    </citation>
    <scope>NUCLEOTIDE SEQUENCE</scope>
    <source>
        <strain evidence="2">NRRL 2769</strain>
    </source>
</reference>
<proteinExistence type="predicted"/>
<dbReference type="EMBL" id="JAAAID010000942">
    <property type="protein sequence ID" value="KAG0012735.1"/>
    <property type="molecule type" value="Genomic_DNA"/>
</dbReference>